<dbReference type="PANTHER" id="PTHR35566:SF1">
    <property type="entry name" value="TYPE VI SECRETION SYSTEM BASEPLATE COMPONENT TSSK1"/>
    <property type="match status" value="1"/>
</dbReference>
<name>A0A9X0UDE0_9PROT</name>
<comment type="caution">
    <text evidence="1">The sequence shown here is derived from an EMBL/GenBank/DDBJ whole genome shotgun (WGS) entry which is preliminary data.</text>
</comment>
<sequence>MNGAVHPAAPLLFHEGMLLAPQHFQRLSLRLEQLALLHAATASPYHWGVEELEVDAAALPAGLIRILALEGMLPDGLPVQHRAERDPGLELELTPWREVAARAPVTLHLVVPAGRGIASDHGAPARFEVIEAPEVAGDAGTGEPVSLQVLRPRLGLEVTTGPRQRPASKYVGMPLLRLGFDGHAWVRAPFVPPQLMVAERDPLARLVQDMARRARERALSLARQGAGAGAGAARAGLEGLAAGLPALEATVASGTARPFTLFVEICRYAGSLAALAAGQVPPVPPRYDHDDVLPLFTEVIASVDQVLERMGRSLVAHRFTDQGDRFSLALDPGWTRQRLVVALVGPPGSGESGLAQWMEGALIATRDRSGELWDLRVRGASRMPLDQLDDLDIALPRGAVLFVVEPDTAFVTPGETLEVWPTQGRNAGPRPLEILLYARG</sequence>
<accession>A0A9X0UDE0</accession>
<dbReference type="Proteomes" id="UP000600101">
    <property type="component" value="Unassembled WGS sequence"/>
</dbReference>
<dbReference type="RefSeq" id="WP_186771129.1">
    <property type="nucleotide sequence ID" value="NZ_JACOMF010000014.1"/>
</dbReference>
<evidence type="ECO:0000313" key="1">
    <source>
        <dbReference type="EMBL" id="MBC4016359.1"/>
    </source>
</evidence>
<dbReference type="EMBL" id="JACOMF010000014">
    <property type="protein sequence ID" value="MBC4016359.1"/>
    <property type="molecule type" value="Genomic_DNA"/>
</dbReference>
<dbReference type="AlphaFoldDB" id="A0A9X0UDE0"/>
<gene>
    <name evidence="1" type="ORF">H7965_13625</name>
</gene>
<dbReference type="PANTHER" id="PTHR35566">
    <property type="entry name" value="BLR3599 PROTEIN"/>
    <property type="match status" value="1"/>
</dbReference>
<evidence type="ECO:0000313" key="2">
    <source>
        <dbReference type="Proteomes" id="UP000600101"/>
    </source>
</evidence>
<protein>
    <submittedName>
        <fullName evidence="1">Type VI secretion system baseplate subunit TssK</fullName>
    </submittedName>
</protein>
<dbReference type="InterPro" id="IPR010263">
    <property type="entry name" value="T6SS_TssK"/>
</dbReference>
<proteinExistence type="predicted"/>
<keyword evidence="2" id="KW-1185">Reference proteome</keyword>
<reference evidence="1" key="1">
    <citation type="submission" date="2020-08" db="EMBL/GenBank/DDBJ databases">
        <authorList>
            <person name="Hu Y."/>
            <person name="Nguyen S.V."/>
            <person name="Li F."/>
            <person name="Fanning S."/>
        </authorList>
    </citation>
    <scope>NUCLEOTIDE SEQUENCE</scope>
    <source>
        <strain evidence="1">SYSU D8009</strain>
    </source>
</reference>
<dbReference type="NCBIfam" id="TIGR03353">
    <property type="entry name" value="VI_chp_4"/>
    <property type="match status" value="1"/>
</dbReference>
<organism evidence="1 2">
    <name type="scientific">Siccirubricoccus deserti</name>
    <dbReference type="NCBI Taxonomy" id="2013562"/>
    <lineage>
        <taxon>Bacteria</taxon>
        <taxon>Pseudomonadati</taxon>
        <taxon>Pseudomonadota</taxon>
        <taxon>Alphaproteobacteria</taxon>
        <taxon>Acetobacterales</taxon>
        <taxon>Roseomonadaceae</taxon>
        <taxon>Siccirubricoccus</taxon>
    </lineage>
</organism>
<dbReference type="Pfam" id="PF05936">
    <property type="entry name" value="T6SS_VasE"/>
    <property type="match status" value="1"/>
</dbReference>